<proteinExistence type="inferred from homology"/>
<feature type="domain" description="Cytochrome b5 heme-binding" evidence="7">
    <location>
        <begin position="242"/>
        <end position="314"/>
    </location>
</feature>
<reference evidence="8" key="1">
    <citation type="journal article" date="2023" name="Genome Biol. Evol.">
        <title>First Whole Genome Sequence and Flow Cytometry Genome Size Data for the Lichen-Forming Fungus Ramalina farinacea (Ascomycota).</title>
        <authorList>
            <person name="Llewellyn T."/>
            <person name="Mian S."/>
            <person name="Hill R."/>
            <person name="Leitch I.J."/>
            <person name="Gaya E."/>
        </authorList>
    </citation>
    <scope>NUCLEOTIDE SEQUENCE</scope>
    <source>
        <strain evidence="8">LIQ254RAFAR</strain>
    </source>
</reference>
<dbReference type="Pfam" id="PF00173">
    <property type="entry name" value="Cyt-b5"/>
    <property type="match status" value="1"/>
</dbReference>
<evidence type="ECO:0000256" key="4">
    <source>
        <dbReference type="RuleBase" id="RU362121"/>
    </source>
</evidence>
<dbReference type="PROSITE" id="PS00191">
    <property type="entry name" value="CYTOCHROME_B5_1"/>
    <property type="match status" value="1"/>
</dbReference>
<evidence type="ECO:0000313" key="9">
    <source>
        <dbReference type="Proteomes" id="UP001161017"/>
    </source>
</evidence>
<dbReference type="SUPFAM" id="SSF55856">
    <property type="entry name" value="Cytochrome b5-like heme/steroid binding domain"/>
    <property type="match status" value="1"/>
</dbReference>
<name>A0AA43QQR7_9LECA</name>
<dbReference type="InterPro" id="IPR051872">
    <property type="entry name" value="Cytochrome_b5/Flavoprotein_Rdt"/>
</dbReference>
<dbReference type="AlphaFoldDB" id="A0AA43QQR7"/>
<evidence type="ECO:0000256" key="2">
    <source>
        <dbReference type="ARBA" id="ARBA00022723"/>
    </source>
</evidence>
<gene>
    <name evidence="8" type="ORF">OHK93_002131</name>
</gene>
<dbReference type="GO" id="GO:0020037">
    <property type="term" value="F:heme binding"/>
    <property type="evidence" value="ECO:0007669"/>
    <property type="project" value="UniProtKB-UniRule"/>
</dbReference>
<dbReference type="InterPro" id="IPR018506">
    <property type="entry name" value="Cyt_B5_heme-BS"/>
</dbReference>
<feature type="compositionally biased region" description="Basic and acidic residues" evidence="5">
    <location>
        <begin position="38"/>
        <end position="53"/>
    </location>
</feature>
<dbReference type="PROSITE" id="PS50255">
    <property type="entry name" value="CYTOCHROME_B5_2"/>
    <property type="match status" value="1"/>
</dbReference>
<dbReference type="SMART" id="SM01117">
    <property type="entry name" value="Cyt-b5"/>
    <property type="match status" value="1"/>
</dbReference>
<feature type="compositionally biased region" description="Low complexity" evidence="5">
    <location>
        <begin position="164"/>
        <end position="195"/>
    </location>
</feature>
<dbReference type="EMBL" id="JAPUFD010000013">
    <property type="protein sequence ID" value="MDI1490926.1"/>
    <property type="molecule type" value="Genomic_DNA"/>
</dbReference>
<dbReference type="GO" id="GO:0004128">
    <property type="term" value="F:cytochrome-b5 reductase activity, acting on NAD(P)H"/>
    <property type="evidence" value="ECO:0007669"/>
    <property type="project" value="TreeGrafter"/>
</dbReference>
<keyword evidence="6" id="KW-0732">Signal</keyword>
<keyword evidence="1 4" id="KW-0349">Heme</keyword>
<keyword evidence="9" id="KW-1185">Reference proteome</keyword>
<dbReference type="InterPro" id="IPR001199">
    <property type="entry name" value="Cyt_B5-like_heme/steroid-bd"/>
</dbReference>
<dbReference type="Proteomes" id="UP001161017">
    <property type="component" value="Unassembled WGS sequence"/>
</dbReference>
<comment type="caution">
    <text evidence="8">The sequence shown here is derived from an EMBL/GenBank/DDBJ whole genome shotgun (WGS) entry which is preliminary data.</text>
</comment>
<evidence type="ECO:0000256" key="3">
    <source>
        <dbReference type="ARBA" id="ARBA00023004"/>
    </source>
</evidence>
<feature type="region of interest" description="Disordered" evidence="5">
    <location>
        <begin position="25"/>
        <end position="203"/>
    </location>
</feature>
<dbReference type="PANTHER" id="PTHR46237:SF1">
    <property type="entry name" value="CYTOCHROME B5 REDUCTASE 4"/>
    <property type="match status" value="1"/>
</dbReference>
<dbReference type="PANTHER" id="PTHR46237">
    <property type="entry name" value="CYTOCHROME B5 REDUCTASE 4 FAMILY MEMBER"/>
    <property type="match status" value="1"/>
</dbReference>
<evidence type="ECO:0000313" key="8">
    <source>
        <dbReference type="EMBL" id="MDI1490926.1"/>
    </source>
</evidence>
<evidence type="ECO:0000259" key="7">
    <source>
        <dbReference type="PROSITE" id="PS50255"/>
    </source>
</evidence>
<dbReference type="InterPro" id="IPR036400">
    <property type="entry name" value="Cyt_B5-like_heme/steroid_sf"/>
</dbReference>
<keyword evidence="3 4" id="KW-0408">Iron</keyword>
<dbReference type="Gene3D" id="3.10.120.10">
    <property type="entry name" value="Cytochrome b5-like heme/steroid binding domain"/>
    <property type="match status" value="1"/>
</dbReference>
<feature type="region of interest" description="Disordered" evidence="5">
    <location>
        <begin position="317"/>
        <end position="336"/>
    </location>
</feature>
<evidence type="ECO:0000256" key="6">
    <source>
        <dbReference type="SAM" id="SignalP"/>
    </source>
</evidence>
<feature type="signal peptide" evidence="6">
    <location>
        <begin position="1"/>
        <end position="25"/>
    </location>
</feature>
<evidence type="ECO:0000256" key="1">
    <source>
        <dbReference type="ARBA" id="ARBA00022617"/>
    </source>
</evidence>
<feature type="compositionally biased region" description="Low complexity" evidence="5">
    <location>
        <begin position="56"/>
        <end position="67"/>
    </location>
</feature>
<feature type="compositionally biased region" description="Pro residues" evidence="5">
    <location>
        <begin position="135"/>
        <end position="144"/>
    </location>
</feature>
<accession>A0AA43QQR7</accession>
<organism evidence="8 9">
    <name type="scientific">Ramalina farinacea</name>
    <dbReference type="NCBI Taxonomy" id="258253"/>
    <lineage>
        <taxon>Eukaryota</taxon>
        <taxon>Fungi</taxon>
        <taxon>Dikarya</taxon>
        <taxon>Ascomycota</taxon>
        <taxon>Pezizomycotina</taxon>
        <taxon>Lecanoromycetes</taxon>
        <taxon>OSLEUM clade</taxon>
        <taxon>Lecanoromycetidae</taxon>
        <taxon>Lecanorales</taxon>
        <taxon>Lecanorineae</taxon>
        <taxon>Ramalinaceae</taxon>
        <taxon>Ramalina</taxon>
    </lineage>
</organism>
<evidence type="ECO:0000256" key="5">
    <source>
        <dbReference type="SAM" id="MobiDB-lite"/>
    </source>
</evidence>
<protein>
    <recommendedName>
        <fullName evidence="7">Cytochrome b5 heme-binding domain-containing protein</fullName>
    </recommendedName>
</protein>
<comment type="similarity">
    <text evidence="4">Belongs to the cytochrome b5 family.</text>
</comment>
<keyword evidence="2 4" id="KW-0479">Metal-binding</keyword>
<dbReference type="GO" id="GO:0005737">
    <property type="term" value="C:cytoplasm"/>
    <property type="evidence" value="ECO:0007669"/>
    <property type="project" value="TreeGrafter"/>
</dbReference>
<feature type="chain" id="PRO_5041381811" description="Cytochrome b5 heme-binding domain-containing protein" evidence="6">
    <location>
        <begin position="26"/>
        <end position="336"/>
    </location>
</feature>
<dbReference type="GO" id="GO:0046872">
    <property type="term" value="F:metal ion binding"/>
    <property type="evidence" value="ECO:0007669"/>
    <property type="project" value="UniProtKB-UniRule"/>
</dbReference>
<sequence length="336" mass="35952">MVLLALGVLVLSTSFLVYKFRSSQSNNITEPPAESNDDTNKAELKTDGRETDGHLNNGSKENGESNGYVKHDAPRIGTITEDGEDEPTTPKATEKPILGSFTQDGSDRHAMPPPPTIPNGRPKISNSPSMAPLPSTMPPPPRPASKPAIPKPTSSLRPPPSTASTLRTPPTTKSSLSPTPGSLAPSTSTLSPSSRPSKKVLLKPGHSPLDWAALTSSPPNPYLLRGPDVPPNKLIRVPPSLLKAHTGRKGKTAWGVWQGRVYNLSPYMDFHPGGVDQLMRGAGKEKEGERLFMEVHPWINWENMLGECMVGILVAEGEGEGQGGDDGGVDKMEEMD</sequence>